<organism evidence="2">
    <name type="scientific">Drosophila pseudoobscura</name>
    <dbReference type="NCBI Taxonomy" id="7237"/>
    <lineage>
        <taxon>Eukaryota</taxon>
        <taxon>Metazoa</taxon>
        <taxon>Ecdysozoa</taxon>
        <taxon>Arthropoda</taxon>
        <taxon>Hexapoda</taxon>
        <taxon>Insecta</taxon>
        <taxon>Pterygota</taxon>
        <taxon>Neoptera</taxon>
        <taxon>Endopterygota</taxon>
        <taxon>Diptera</taxon>
        <taxon>Brachycera</taxon>
        <taxon>Muscomorpha</taxon>
        <taxon>Ephydroidea</taxon>
        <taxon>Drosophilidae</taxon>
        <taxon>Drosophila</taxon>
        <taxon>Sophophora</taxon>
    </lineage>
</organism>
<accession>B3TQE0</accession>
<evidence type="ECO:0000256" key="1">
    <source>
        <dbReference type="SAM" id="SignalP"/>
    </source>
</evidence>
<reference evidence="2" key="1">
    <citation type="journal article" date="2008" name="BMC Evol. Biol.">
        <title>Male-biased genes are overrepresented among novel Drosophila pseudoobscura sex-biased genes.</title>
        <authorList>
            <person name="Metta M."/>
            <person name="Schlotterer C."/>
        </authorList>
    </citation>
    <scope>NUCLEOTIDE SEQUENCE</scope>
</reference>
<sequence length="34" mass="3710">MKIFACVIAALLLSSANAYRGPMSSHTDVRDDKK</sequence>
<feature type="signal peptide" evidence="1">
    <location>
        <begin position="1"/>
        <end position="18"/>
    </location>
</feature>
<feature type="chain" id="PRO_5002798294" evidence="1">
    <location>
        <begin position="19"/>
        <end position="34"/>
    </location>
</feature>
<dbReference type="EMBL" id="EU379026">
    <property type="protein sequence ID" value="ACB14953.1"/>
    <property type="molecule type" value="Genomic_DNA"/>
</dbReference>
<name>B3TQE0_9MUSC</name>
<protein>
    <submittedName>
        <fullName evidence="2">SAGE_M_71</fullName>
    </submittedName>
</protein>
<proteinExistence type="predicted"/>
<evidence type="ECO:0000313" key="2">
    <source>
        <dbReference type="EMBL" id="ACB14953.1"/>
    </source>
</evidence>
<dbReference type="AlphaFoldDB" id="B3TQE0"/>
<keyword evidence="1" id="KW-0732">Signal</keyword>